<dbReference type="RefSeq" id="WP_338097064.1">
    <property type="nucleotide sequence ID" value="NZ_CP131061.1"/>
</dbReference>
<keyword evidence="1" id="KW-0812">Transmembrane</keyword>
<feature type="transmembrane region" description="Helical" evidence="1">
    <location>
        <begin position="9"/>
        <end position="28"/>
    </location>
</feature>
<dbReference type="Proteomes" id="UP001304970">
    <property type="component" value="Chromosome"/>
</dbReference>
<feature type="transmembrane region" description="Helical" evidence="1">
    <location>
        <begin position="101"/>
        <end position="126"/>
    </location>
</feature>
<keyword evidence="1" id="KW-1133">Transmembrane helix</keyword>
<dbReference type="GeneID" id="89228289"/>
<feature type="transmembrane region" description="Helical" evidence="1">
    <location>
        <begin position="75"/>
        <end position="95"/>
    </location>
</feature>
<name>A0AA96ZXI2_9EURY</name>
<dbReference type="EMBL" id="CP131061">
    <property type="protein sequence ID" value="WNY27082.1"/>
    <property type="molecule type" value="Genomic_DNA"/>
</dbReference>
<evidence type="ECO:0000256" key="1">
    <source>
        <dbReference type="SAM" id="Phobius"/>
    </source>
</evidence>
<accession>A0AA96ZXI2</accession>
<protein>
    <submittedName>
        <fullName evidence="2">Uncharacterized protein</fullName>
    </submittedName>
</protein>
<reference evidence="2 3" key="1">
    <citation type="submission" date="2023-07" db="EMBL/GenBank/DDBJ databases">
        <title>Closed genome sequence of Methanosarcinaceae archaeon Am2.</title>
        <authorList>
            <person name="Poehlein A."/>
            <person name="Protasov E."/>
            <person name="Platt K."/>
            <person name="Reeh H."/>
            <person name="Daniel R."/>
            <person name="Brune A."/>
        </authorList>
    </citation>
    <scope>NUCLEOTIDE SEQUENCE [LARGE SCALE GENOMIC DNA]</scope>
    <source>
        <strain evidence="2 3">Am2</strain>
    </source>
</reference>
<sequence length="152" mass="17416">MSLTKQEKLGVMNFMVSVLAIIVLKYFFLPSGEAITAENLLPLATYIIIALLIINIVVWFLLLRYFQVSKQNKRLFIYEILFLLSLIGLFVGLYFNLFPEIVLQHMLTGIGIFLIIQLVLGILFAYSIDRIPLKPIQGQSKAKLNSQKKQHE</sequence>
<feature type="transmembrane region" description="Helical" evidence="1">
    <location>
        <begin position="40"/>
        <end position="63"/>
    </location>
</feature>
<proteinExistence type="predicted"/>
<dbReference type="AlphaFoldDB" id="A0AA96ZXI2"/>
<keyword evidence="1" id="KW-0472">Membrane</keyword>
<evidence type="ECO:0000313" key="2">
    <source>
        <dbReference type="EMBL" id="WNY27082.1"/>
    </source>
</evidence>
<evidence type="ECO:0000313" key="3">
    <source>
        <dbReference type="Proteomes" id="UP001304970"/>
    </source>
</evidence>
<organism evidence="2 3">
    <name type="scientific">Methanolapillus ohkumae</name>
    <dbReference type="NCBI Taxonomy" id="3028298"/>
    <lineage>
        <taxon>Archaea</taxon>
        <taxon>Methanobacteriati</taxon>
        <taxon>Methanobacteriota</taxon>
        <taxon>Stenosarchaea group</taxon>
        <taxon>Methanomicrobia</taxon>
        <taxon>Methanosarcinales</taxon>
        <taxon>Methanosarcinaceae</taxon>
        <taxon>Methanolapillus</taxon>
    </lineage>
</organism>
<gene>
    <name evidence="2" type="ORF">MsAm2_08690</name>
</gene>
<keyword evidence="3" id="KW-1185">Reference proteome</keyword>